<sequence>MQKDGKYLYLGVKEQNFLGSNSLKQMSKNSKEYKLSAINKCISDYQDYPYIFWLNQVGKSPLIVKYSDKEKHQIYDIEIDSIFDDKTSKVIRVMFTIWGGYLDNCGTTSSILIAPNS</sequence>
<gene>
    <name evidence="1" type="ORF">MICAC_2250002</name>
</gene>
<name>I4G0X2_MICAE</name>
<dbReference type="Proteomes" id="UP000003480">
    <property type="component" value="Unassembled WGS sequence"/>
</dbReference>
<organism evidence="1 2">
    <name type="scientific">Microcystis aeruginosa PCC 9443</name>
    <dbReference type="NCBI Taxonomy" id="1160281"/>
    <lineage>
        <taxon>Bacteria</taxon>
        <taxon>Bacillati</taxon>
        <taxon>Cyanobacteriota</taxon>
        <taxon>Cyanophyceae</taxon>
        <taxon>Oscillatoriophycideae</taxon>
        <taxon>Chroococcales</taxon>
        <taxon>Microcystaceae</taxon>
        <taxon>Microcystis</taxon>
    </lineage>
</organism>
<comment type="caution">
    <text evidence="1">The sequence shown here is derived from an EMBL/GenBank/DDBJ whole genome shotgun (WGS) entry which is preliminary data.</text>
</comment>
<evidence type="ECO:0000313" key="1">
    <source>
        <dbReference type="EMBL" id="CCI01583.1"/>
    </source>
</evidence>
<accession>I4G0X2</accession>
<evidence type="ECO:0000313" key="2">
    <source>
        <dbReference type="Proteomes" id="UP000003480"/>
    </source>
</evidence>
<reference evidence="1 2" key="1">
    <citation type="submission" date="2012-04" db="EMBL/GenBank/DDBJ databases">
        <authorList>
            <person name="Genoscope - CEA"/>
        </authorList>
    </citation>
    <scope>NUCLEOTIDE SEQUENCE [LARGE SCALE GENOMIC DNA]</scope>
    <source>
        <strain evidence="1 2">9443</strain>
    </source>
</reference>
<dbReference type="HOGENOM" id="CLU_2082079_0_0_3"/>
<proteinExistence type="predicted"/>
<dbReference type="EMBL" id="CAIJ01000141">
    <property type="protein sequence ID" value="CCI01583.1"/>
    <property type="molecule type" value="Genomic_DNA"/>
</dbReference>
<dbReference type="AlphaFoldDB" id="I4G0X2"/>
<protein>
    <submittedName>
        <fullName evidence="1">Uncharacterized protein</fullName>
    </submittedName>
</protein>